<comment type="caution">
    <text evidence="5">The sequence shown here is derived from an EMBL/GenBank/DDBJ whole genome shotgun (WGS) entry which is preliminary data.</text>
</comment>
<dbReference type="InterPro" id="IPR001539">
    <property type="entry name" value="Peptidase_U32"/>
</dbReference>
<dbReference type="EMBL" id="SMGQ01000011">
    <property type="protein sequence ID" value="TCK98383.1"/>
    <property type="molecule type" value="Genomic_DNA"/>
</dbReference>
<dbReference type="RefSeq" id="WP_132280852.1">
    <property type="nucleotide sequence ID" value="NZ_SMGQ01000011.1"/>
</dbReference>
<gene>
    <name evidence="5" type="ORF">EDC19_0803</name>
</gene>
<reference evidence="5 6" key="1">
    <citation type="submission" date="2019-03" db="EMBL/GenBank/DDBJ databases">
        <title>Genomic Encyclopedia of Type Strains, Phase IV (KMG-IV): sequencing the most valuable type-strain genomes for metagenomic binning, comparative biology and taxonomic classification.</title>
        <authorList>
            <person name="Goeker M."/>
        </authorList>
    </citation>
    <scope>NUCLEOTIDE SEQUENCE [LARGE SCALE GENOMIC DNA]</scope>
    <source>
        <strain evidence="5 6">DSM 24176</strain>
    </source>
</reference>
<dbReference type="PANTHER" id="PTHR30217:SF6">
    <property type="entry name" value="TRNA HYDROXYLATION PROTEIN P"/>
    <property type="match status" value="1"/>
</dbReference>
<proteinExistence type="inferred from homology"/>
<dbReference type="AlphaFoldDB" id="A0A4R1N6W1"/>
<comment type="similarity">
    <text evidence="3">Belongs to the peptidase U32 family.</text>
</comment>
<evidence type="ECO:0000313" key="5">
    <source>
        <dbReference type="EMBL" id="TCK98383.1"/>
    </source>
</evidence>
<keyword evidence="2" id="KW-0378">Hydrolase</keyword>
<sequence>MKKPELLIPAGSVEALKIAVKYGADAIYIGGEMYGLRAKAKNFSLEDMKDGIEYAHQYGVKVYVTANIIAHNEDLDGVEAYFKELREIKPDAVIIADPGILQIAKEMMPEMEIHLSTQANSTNYRTFNFWHQLGIHRVVAARELSLEEIKTIRKNISPALEIEAFVHGAMCMSYSGRCLMSNYFTGRDANRGACTHPCRWKYNIVEETRPGEYIPVIENERGTFIFNSKDLCMLEYIDELIEAGISSLKIEGRMKTLLYVATVTSTYRKAIDDYLKDPEIYKANINHYVEEIKKCSYRPFSTGFYFNKPDEYSQIYDNNSYIRDYIFVGMIIGYNKEYKLPIVEQRYKFSVGEAIEIMKKDGNHKKAIVKRLIDEEGNDVVDAPHPKQKLFIELDEPVEELDILRKPGNQ</sequence>
<dbReference type="Proteomes" id="UP000294545">
    <property type="component" value="Unassembled WGS sequence"/>
</dbReference>
<dbReference type="PROSITE" id="PS01276">
    <property type="entry name" value="PEPTIDASE_U32"/>
    <property type="match status" value="1"/>
</dbReference>
<evidence type="ECO:0000256" key="3">
    <source>
        <dbReference type="ARBA" id="ARBA00038374"/>
    </source>
</evidence>
<protein>
    <submittedName>
        <fullName evidence="5">Putative protease</fullName>
    </submittedName>
</protein>
<dbReference type="Pfam" id="PF01136">
    <property type="entry name" value="Peptidase_U32"/>
    <property type="match status" value="1"/>
</dbReference>
<dbReference type="GO" id="GO:0006508">
    <property type="term" value="P:proteolysis"/>
    <property type="evidence" value="ECO:0007669"/>
    <property type="project" value="UniProtKB-KW"/>
</dbReference>
<evidence type="ECO:0000313" key="6">
    <source>
        <dbReference type="Proteomes" id="UP000294545"/>
    </source>
</evidence>
<organism evidence="5 6">
    <name type="scientific">Natranaerovirga hydrolytica</name>
    <dbReference type="NCBI Taxonomy" id="680378"/>
    <lineage>
        <taxon>Bacteria</taxon>
        <taxon>Bacillati</taxon>
        <taxon>Bacillota</taxon>
        <taxon>Clostridia</taxon>
        <taxon>Lachnospirales</taxon>
        <taxon>Natranaerovirgaceae</taxon>
        <taxon>Natranaerovirga</taxon>
    </lineage>
</organism>
<dbReference type="InterPro" id="IPR032525">
    <property type="entry name" value="Peptidase_U32_C"/>
</dbReference>
<dbReference type="PANTHER" id="PTHR30217">
    <property type="entry name" value="PEPTIDASE U32 FAMILY"/>
    <property type="match status" value="1"/>
</dbReference>
<dbReference type="Gene3D" id="2.40.30.10">
    <property type="entry name" value="Translation factors"/>
    <property type="match status" value="1"/>
</dbReference>
<dbReference type="Pfam" id="PF16325">
    <property type="entry name" value="Peptidase_U32_C"/>
    <property type="match status" value="1"/>
</dbReference>
<keyword evidence="1 5" id="KW-0645">Protease</keyword>
<dbReference type="InterPro" id="IPR051454">
    <property type="entry name" value="RNA/ubiquinone_mod_enzymes"/>
</dbReference>
<evidence type="ECO:0000256" key="1">
    <source>
        <dbReference type="ARBA" id="ARBA00022670"/>
    </source>
</evidence>
<name>A0A4R1N6W1_9FIRM</name>
<dbReference type="OrthoDB" id="9807498at2"/>
<evidence type="ECO:0000259" key="4">
    <source>
        <dbReference type="Pfam" id="PF16325"/>
    </source>
</evidence>
<keyword evidence="6" id="KW-1185">Reference proteome</keyword>
<dbReference type="GO" id="GO:0008233">
    <property type="term" value="F:peptidase activity"/>
    <property type="evidence" value="ECO:0007669"/>
    <property type="project" value="UniProtKB-KW"/>
</dbReference>
<feature type="domain" description="Peptidase family U32 C-terminal" evidence="4">
    <location>
        <begin position="323"/>
        <end position="405"/>
    </location>
</feature>
<evidence type="ECO:0000256" key="2">
    <source>
        <dbReference type="ARBA" id="ARBA00022801"/>
    </source>
</evidence>
<accession>A0A4R1N6W1</accession>